<feature type="chain" id="PRO_5044335030" description="DUF3575 domain-containing protein" evidence="1">
    <location>
        <begin position="21"/>
        <end position="156"/>
    </location>
</feature>
<feature type="signal peptide" evidence="1">
    <location>
        <begin position="1"/>
        <end position="20"/>
    </location>
</feature>
<organism evidence="2">
    <name type="scientific">Salinispirillum sp. LH 10-3-1</name>
    <dbReference type="NCBI Taxonomy" id="2952525"/>
    <lineage>
        <taxon>Bacteria</taxon>
        <taxon>Pseudomonadati</taxon>
        <taxon>Pseudomonadota</taxon>
        <taxon>Gammaproteobacteria</taxon>
        <taxon>Oceanospirillales</taxon>
        <taxon>Saccharospirillaceae</taxon>
        <taxon>Salinispirillum</taxon>
    </lineage>
</organism>
<name>A0AB38YH76_9GAMM</name>
<gene>
    <name evidence="2" type="ORF">NFC81_02540</name>
</gene>
<evidence type="ECO:0000313" key="2">
    <source>
        <dbReference type="EMBL" id="WLD58685.1"/>
    </source>
</evidence>
<evidence type="ECO:0000256" key="1">
    <source>
        <dbReference type="SAM" id="SignalP"/>
    </source>
</evidence>
<dbReference type="EMBL" id="CP101717">
    <property type="protein sequence ID" value="WLD58685.1"/>
    <property type="molecule type" value="Genomic_DNA"/>
</dbReference>
<dbReference type="RefSeq" id="WP_304995971.1">
    <property type="nucleotide sequence ID" value="NZ_CP101717.1"/>
</dbReference>
<evidence type="ECO:0008006" key="3">
    <source>
        <dbReference type="Google" id="ProtNLM"/>
    </source>
</evidence>
<dbReference type="AlphaFoldDB" id="A0AB38YH76"/>
<accession>A0AB38YH76</accession>
<sequence>MRPIFLVLCLSTCLAVPAAAVNVRTQPLYIFVGIADLALEVPVTQRITLMPNVRAQADLSEVQWGLQVNIYRQRRDENGWHAGLHAQTGALNSSSVESSYSVAMLSNYQWNWDEFNLTLSLGPQLKYEREASTQPDDTLDNWTLWPNARLSLGWQF</sequence>
<proteinExistence type="predicted"/>
<reference evidence="2" key="1">
    <citation type="submission" date="2022-07" db="EMBL/GenBank/DDBJ databases">
        <title>Complete genome sequence of Salinispirillum sp. LH10-3-1 capable of multiple carbohydrate inversion isolated from a soda lake.</title>
        <authorList>
            <person name="Liu J."/>
            <person name="Zhai Y."/>
            <person name="Zhang H."/>
            <person name="Yang H."/>
            <person name="Qu J."/>
            <person name="Li J."/>
        </authorList>
    </citation>
    <scope>NUCLEOTIDE SEQUENCE</scope>
    <source>
        <strain evidence="2">LH 10-3-1</strain>
    </source>
</reference>
<protein>
    <recommendedName>
        <fullName evidence="3">DUF3575 domain-containing protein</fullName>
    </recommendedName>
</protein>
<keyword evidence="1" id="KW-0732">Signal</keyword>